<dbReference type="KEGG" id="pbi:103064541"/>
<comment type="subcellular location">
    <subcellularLocation>
        <location evidence="1">Cell membrane</location>
        <topology evidence="1">Multi-pass membrane protein</topology>
    </subcellularLocation>
</comment>
<dbReference type="InterPro" id="IPR003912">
    <property type="entry name" value="Protea_act_rcpt"/>
</dbReference>
<dbReference type="FunFam" id="1.20.1070.10:FF:000040">
    <property type="entry name" value="Coagulation factor 2 (thrombin) receptor"/>
    <property type="match status" value="1"/>
</dbReference>
<feature type="transmembrane region" description="Helical" evidence="18">
    <location>
        <begin position="269"/>
        <end position="293"/>
    </location>
</feature>
<keyword evidence="4 17" id="KW-0812">Transmembrane</keyword>
<dbReference type="PANTHER" id="PTHR24232:SF20">
    <property type="entry name" value="PROTEINASE-ACTIVATED RECEPTOR 1"/>
    <property type="match status" value="1"/>
</dbReference>
<dbReference type="RefSeq" id="XP_007436706.1">
    <property type="nucleotide sequence ID" value="XM_007436644.1"/>
</dbReference>
<protein>
    <recommendedName>
        <fullName evidence="2">Proteinase-activated receptor 1</fullName>
    </recommendedName>
    <alternativeName>
        <fullName evidence="15">Thrombin receptor</fullName>
    </alternativeName>
</protein>
<evidence type="ECO:0000256" key="4">
    <source>
        <dbReference type="ARBA" id="ARBA00022692"/>
    </source>
</evidence>
<dbReference type="OMA" id="CYICIIR"/>
<evidence type="ECO:0000259" key="19">
    <source>
        <dbReference type="PROSITE" id="PS50262"/>
    </source>
</evidence>
<sequence length="418" mass="47134">MTGVRGWAALGEDTPGVQYCWWVLALSTQTQAPDSRPAETLAFGCCFLMPDSSDQIILSSKPRKLLPTLIDSPNGAPLDIHNKEGNHILFSDDGDAYLTNPWLTQFLPVVDIIAFVLGLPLNMLAILIFVMKTKFRKPAVVYMFNLASADLLLLSVLPFKIAYLLRGHNWVFGPTMCQLATATFFCNMYCSILLMTAISIDRFLAVVYPMQSLSWRTVKCASVVCLTIWLLAIAGAIPLLVFDHTLWIPQLNITTCLNMLNISATVKFFSYYSFALSIFFFFIPLLISTTCYICIIRQLSLSRVMAKPGRKRRAILLSAAVMGTFLLFFGPPNILSLMQLFSPYHQLHSIFFAYMLSLCLSPFNCCFDPFIYYYASSECQRQVWRFLCHRRLLLVKKGSQTSSNIAPFPSGLEHSFHT</sequence>
<keyword evidence="20" id="KW-1185">Reference proteome</keyword>
<feature type="disulfide bond" evidence="16">
    <location>
        <begin position="177"/>
        <end position="256"/>
    </location>
</feature>
<evidence type="ECO:0000256" key="18">
    <source>
        <dbReference type="SAM" id="Phobius"/>
    </source>
</evidence>
<dbReference type="Pfam" id="PF00001">
    <property type="entry name" value="7tm_1"/>
    <property type="match status" value="1"/>
</dbReference>
<keyword evidence="10 18" id="KW-0472">Membrane</keyword>
<dbReference type="InterPro" id="IPR017452">
    <property type="entry name" value="GPCR_Rhodpsn_7TM"/>
</dbReference>
<feature type="transmembrane region" description="Helical" evidence="18">
    <location>
        <begin position="351"/>
        <end position="375"/>
    </location>
</feature>
<evidence type="ECO:0000256" key="7">
    <source>
        <dbReference type="ARBA" id="ARBA00022989"/>
    </source>
</evidence>
<evidence type="ECO:0000256" key="15">
    <source>
        <dbReference type="ARBA" id="ARBA00031780"/>
    </source>
</evidence>
<evidence type="ECO:0000256" key="9">
    <source>
        <dbReference type="ARBA" id="ARBA00023084"/>
    </source>
</evidence>
<evidence type="ECO:0000256" key="5">
    <source>
        <dbReference type="ARBA" id="ARBA00022696"/>
    </source>
</evidence>
<dbReference type="PROSITE" id="PS50262">
    <property type="entry name" value="G_PROTEIN_RECEP_F1_2"/>
    <property type="match status" value="1"/>
</dbReference>
<keyword evidence="6" id="KW-0732">Signal</keyword>
<dbReference type="PRINTS" id="PR00237">
    <property type="entry name" value="GPCRRHODOPSN"/>
</dbReference>
<reference evidence="21" key="1">
    <citation type="submission" date="2025-08" db="UniProtKB">
        <authorList>
            <consortium name="RefSeq"/>
        </authorList>
    </citation>
    <scope>IDENTIFICATION</scope>
    <source>
        <tissue evidence="21">Liver</tissue>
    </source>
</reference>
<evidence type="ECO:0000256" key="3">
    <source>
        <dbReference type="ARBA" id="ARBA00022475"/>
    </source>
</evidence>
<keyword evidence="7 18" id="KW-1133">Transmembrane helix</keyword>
<evidence type="ECO:0000256" key="10">
    <source>
        <dbReference type="ARBA" id="ARBA00023136"/>
    </source>
</evidence>
<keyword evidence="14 17" id="KW-0807">Transducer</keyword>
<accession>A0A9F2R5R5</accession>
<dbReference type="OrthoDB" id="8881832at2759"/>
<evidence type="ECO:0000256" key="8">
    <source>
        <dbReference type="ARBA" id="ARBA00023040"/>
    </source>
</evidence>
<evidence type="ECO:0000256" key="6">
    <source>
        <dbReference type="ARBA" id="ARBA00022729"/>
    </source>
</evidence>
<keyword evidence="5" id="KW-0356">Hemostasis</keyword>
<keyword evidence="11 16" id="KW-1015">Disulfide bond</keyword>
<name>A0A9F2R5R5_PYTBI</name>
<dbReference type="PRINTS" id="PR00908">
    <property type="entry name" value="THROMBINR"/>
</dbReference>
<organism evidence="20 21">
    <name type="scientific">Python bivittatus</name>
    <name type="common">Burmese python</name>
    <name type="synonym">Python molurus bivittatus</name>
    <dbReference type="NCBI Taxonomy" id="176946"/>
    <lineage>
        <taxon>Eukaryota</taxon>
        <taxon>Metazoa</taxon>
        <taxon>Chordata</taxon>
        <taxon>Craniata</taxon>
        <taxon>Vertebrata</taxon>
        <taxon>Euteleostomi</taxon>
        <taxon>Lepidosauria</taxon>
        <taxon>Squamata</taxon>
        <taxon>Bifurcata</taxon>
        <taxon>Unidentata</taxon>
        <taxon>Episquamata</taxon>
        <taxon>Toxicofera</taxon>
        <taxon>Serpentes</taxon>
        <taxon>Henophidia</taxon>
        <taxon>Pythonidae</taxon>
        <taxon>Python</taxon>
    </lineage>
</organism>
<dbReference type="GO" id="GO:0007200">
    <property type="term" value="P:phospholipase C-activating G protein-coupled receptor signaling pathway"/>
    <property type="evidence" value="ECO:0007669"/>
    <property type="project" value="TreeGrafter"/>
</dbReference>
<keyword evidence="8 17" id="KW-0297">G-protein coupled receptor</keyword>
<dbReference type="InterPro" id="IPR000276">
    <property type="entry name" value="GPCR_Rhodpsn"/>
</dbReference>
<dbReference type="Proteomes" id="UP000695026">
    <property type="component" value="Unplaced"/>
</dbReference>
<dbReference type="PRINTS" id="PR01428">
    <property type="entry name" value="PROTEASEAR"/>
</dbReference>
<keyword evidence="9" id="KW-0094">Blood coagulation</keyword>
<evidence type="ECO:0000256" key="2">
    <source>
        <dbReference type="ARBA" id="ARBA00019705"/>
    </source>
</evidence>
<dbReference type="PANTHER" id="PTHR24232">
    <property type="entry name" value="G-PROTEIN COUPLED RECEPTOR"/>
    <property type="match status" value="1"/>
</dbReference>
<dbReference type="PROSITE" id="PS00237">
    <property type="entry name" value="G_PROTEIN_RECEP_F1_1"/>
    <property type="match status" value="1"/>
</dbReference>
<dbReference type="AlphaFoldDB" id="A0A9F2R5R5"/>
<dbReference type="GeneID" id="103064541"/>
<evidence type="ECO:0000256" key="17">
    <source>
        <dbReference type="RuleBase" id="RU000688"/>
    </source>
</evidence>
<evidence type="ECO:0000313" key="20">
    <source>
        <dbReference type="Proteomes" id="UP000695026"/>
    </source>
</evidence>
<keyword evidence="12 17" id="KW-0675">Receptor</keyword>
<keyword evidence="13" id="KW-0325">Glycoprotein</keyword>
<dbReference type="InterPro" id="IPR000935">
    <property type="entry name" value="Thrmbn_rcpt"/>
</dbReference>
<evidence type="ECO:0000256" key="1">
    <source>
        <dbReference type="ARBA" id="ARBA00004651"/>
    </source>
</evidence>
<gene>
    <name evidence="21" type="primary">LOC103064541</name>
</gene>
<dbReference type="GO" id="GO:0030194">
    <property type="term" value="P:positive regulation of blood coagulation"/>
    <property type="evidence" value="ECO:0007669"/>
    <property type="project" value="TreeGrafter"/>
</dbReference>
<dbReference type="Gene3D" id="1.20.1070.10">
    <property type="entry name" value="Rhodopsin 7-helix transmembrane proteins"/>
    <property type="match status" value="1"/>
</dbReference>
<comment type="similarity">
    <text evidence="17">Belongs to the G-protein coupled receptor 1 family.</text>
</comment>
<evidence type="ECO:0000256" key="16">
    <source>
        <dbReference type="PIRSR" id="PIRSR603912-52"/>
    </source>
</evidence>
<feature type="domain" description="G-protein coupled receptors family 1 profile" evidence="19">
    <location>
        <begin position="121"/>
        <end position="372"/>
    </location>
</feature>
<feature type="transmembrane region" description="Helical" evidence="18">
    <location>
        <begin position="314"/>
        <end position="331"/>
    </location>
</feature>
<dbReference type="GO" id="GO:0035025">
    <property type="term" value="P:positive regulation of Rho protein signal transduction"/>
    <property type="evidence" value="ECO:0007669"/>
    <property type="project" value="TreeGrafter"/>
</dbReference>
<evidence type="ECO:0000313" key="21">
    <source>
        <dbReference type="RefSeq" id="XP_007436706.1"/>
    </source>
</evidence>
<feature type="transmembrane region" description="Helical" evidence="18">
    <location>
        <begin position="221"/>
        <end position="242"/>
    </location>
</feature>
<dbReference type="GO" id="GO:0015057">
    <property type="term" value="F:thrombin-activated receptor activity"/>
    <property type="evidence" value="ECO:0007669"/>
    <property type="project" value="InterPro"/>
</dbReference>
<evidence type="ECO:0000256" key="12">
    <source>
        <dbReference type="ARBA" id="ARBA00023170"/>
    </source>
</evidence>
<keyword evidence="3" id="KW-1003">Cell membrane</keyword>
<feature type="transmembrane region" description="Helical" evidence="18">
    <location>
        <begin position="179"/>
        <end position="200"/>
    </location>
</feature>
<dbReference type="SUPFAM" id="SSF81321">
    <property type="entry name" value="Family A G protein-coupled receptor-like"/>
    <property type="match status" value="1"/>
</dbReference>
<feature type="transmembrane region" description="Helical" evidence="18">
    <location>
        <begin position="139"/>
        <end position="159"/>
    </location>
</feature>
<evidence type="ECO:0000256" key="14">
    <source>
        <dbReference type="ARBA" id="ARBA00023224"/>
    </source>
</evidence>
<evidence type="ECO:0000256" key="11">
    <source>
        <dbReference type="ARBA" id="ARBA00023157"/>
    </source>
</evidence>
<feature type="transmembrane region" description="Helical" evidence="18">
    <location>
        <begin position="106"/>
        <end position="130"/>
    </location>
</feature>
<evidence type="ECO:0000256" key="13">
    <source>
        <dbReference type="ARBA" id="ARBA00023180"/>
    </source>
</evidence>
<dbReference type="GO" id="GO:0005886">
    <property type="term" value="C:plasma membrane"/>
    <property type="evidence" value="ECO:0007669"/>
    <property type="project" value="UniProtKB-SubCell"/>
</dbReference>
<dbReference type="GO" id="GO:0007596">
    <property type="term" value="P:blood coagulation"/>
    <property type="evidence" value="ECO:0007669"/>
    <property type="project" value="UniProtKB-KW"/>
</dbReference>
<proteinExistence type="inferred from homology"/>